<dbReference type="AlphaFoldDB" id="A0A3P7LYY5"/>
<dbReference type="Proteomes" id="UP000281553">
    <property type="component" value="Unassembled WGS sequence"/>
</dbReference>
<protein>
    <submittedName>
        <fullName evidence="1">Uncharacterized protein</fullName>
    </submittedName>
</protein>
<keyword evidence="2" id="KW-1185">Reference proteome</keyword>
<dbReference type="EMBL" id="UYRU01067273">
    <property type="protein sequence ID" value="VDN16837.1"/>
    <property type="molecule type" value="Genomic_DNA"/>
</dbReference>
<reference evidence="1 2" key="1">
    <citation type="submission" date="2018-11" db="EMBL/GenBank/DDBJ databases">
        <authorList>
            <consortium name="Pathogen Informatics"/>
        </authorList>
    </citation>
    <scope>NUCLEOTIDE SEQUENCE [LARGE SCALE GENOMIC DNA]</scope>
</reference>
<evidence type="ECO:0000313" key="2">
    <source>
        <dbReference type="Proteomes" id="UP000281553"/>
    </source>
</evidence>
<accession>A0A3P7LYY5</accession>
<gene>
    <name evidence="1" type="ORF">DILT_LOCUS12668</name>
</gene>
<name>A0A3P7LYY5_DIBLA</name>
<sequence length="79" mass="8392">MIGELRETGNGGLQDVIESQQCCRGHVFGALAERKEVGGSMEEGGGLEGVCGAEGGDQFGEDLRKQNRRARKSLVLQVS</sequence>
<proteinExistence type="predicted"/>
<evidence type="ECO:0000313" key="1">
    <source>
        <dbReference type="EMBL" id="VDN16837.1"/>
    </source>
</evidence>
<organism evidence="1 2">
    <name type="scientific">Dibothriocephalus latus</name>
    <name type="common">Fish tapeworm</name>
    <name type="synonym">Diphyllobothrium latum</name>
    <dbReference type="NCBI Taxonomy" id="60516"/>
    <lineage>
        <taxon>Eukaryota</taxon>
        <taxon>Metazoa</taxon>
        <taxon>Spiralia</taxon>
        <taxon>Lophotrochozoa</taxon>
        <taxon>Platyhelminthes</taxon>
        <taxon>Cestoda</taxon>
        <taxon>Eucestoda</taxon>
        <taxon>Diphyllobothriidea</taxon>
        <taxon>Diphyllobothriidae</taxon>
        <taxon>Dibothriocephalus</taxon>
    </lineage>
</organism>